<gene>
    <name evidence="3" type="ORF">J5V48_03905</name>
</gene>
<dbReference type="Pfam" id="PF25881">
    <property type="entry name" value="HH_YBHG"/>
    <property type="match status" value="1"/>
</dbReference>
<proteinExistence type="predicted"/>
<evidence type="ECO:0000256" key="1">
    <source>
        <dbReference type="SAM" id="Coils"/>
    </source>
</evidence>
<dbReference type="SUPFAM" id="SSF111369">
    <property type="entry name" value="HlyD-like secretion proteins"/>
    <property type="match status" value="1"/>
</dbReference>
<keyword evidence="4" id="KW-1185">Reference proteome</keyword>
<dbReference type="PANTHER" id="PTHR30438">
    <property type="entry name" value="36 KDA ANTIGEN-RELATED"/>
    <property type="match status" value="1"/>
</dbReference>
<evidence type="ECO:0000313" key="3">
    <source>
        <dbReference type="EMBL" id="MBW7570035.1"/>
    </source>
</evidence>
<dbReference type="InterPro" id="IPR059052">
    <property type="entry name" value="HH_YbhG-like"/>
</dbReference>
<dbReference type="Gene3D" id="1.10.287.470">
    <property type="entry name" value="Helix hairpin bin"/>
    <property type="match status" value="1"/>
</dbReference>
<evidence type="ECO:0000313" key="4">
    <source>
        <dbReference type="Proteomes" id="UP000731465"/>
    </source>
</evidence>
<feature type="domain" description="YbhG-like alpha-helical hairpin" evidence="2">
    <location>
        <begin position="47"/>
        <end position="171"/>
    </location>
</feature>
<protein>
    <submittedName>
        <fullName evidence="3">HlyD family efflux transporter periplasmic adaptor subunit</fullName>
    </submittedName>
</protein>
<dbReference type="Gene3D" id="2.40.30.170">
    <property type="match status" value="1"/>
</dbReference>
<sequence length="296" mass="33368">MYTAHGYVDLKASALSFERSGKIDSINVIEGQKVKKGDVLAVLNSQELSHQLNITKAKCKAVKSKLDLYEKGYRKEEIDQATATVKKLTENYELAQLSYKRINELYRSKSISVQEKDNALFNTKMTKSQLDEAKAKLSQMKTGFRAEEISQAQAENEGCLAEIKMLEYKINEQGVIKAPFTGSIRTSFREEADFVNPSQSVFELVKSDKKRIAVYATYEQLPFIHTGNRAFIKNASDTDIEGVVTYISDTAMFTPKTVQTQDLRADLVYEIRVETTDPDDILKFGQPVTVVFSHAD</sequence>
<accession>A0ABS7DGN9</accession>
<organism evidence="3 4">
    <name type="scientific">Succinivibrio faecicola</name>
    <dbReference type="NCBI Taxonomy" id="2820300"/>
    <lineage>
        <taxon>Bacteria</taxon>
        <taxon>Pseudomonadati</taxon>
        <taxon>Pseudomonadota</taxon>
        <taxon>Gammaproteobacteria</taxon>
        <taxon>Aeromonadales</taxon>
        <taxon>Succinivibrionaceae</taxon>
        <taxon>Succinivibrio</taxon>
    </lineage>
</organism>
<evidence type="ECO:0000259" key="2">
    <source>
        <dbReference type="Pfam" id="PF25881"/>
    </source>
</evidence>
<dbReference type="RefSeq" id="WP_219937252.1">
    <property type="nucleotide sequence ID" value="NZ_JAGFNY010000008.1"/>
</dbReference>
<dbReference type="EMBL" id="JAGFNY010000008">
    <property type="protein sequence ID" value="MBW7570035.1"/>
    <property type="molecule type" value="Genomic_DNA"/>
</dbReference>
<dbReference type="PANTHER" id="PTHR30438:SF2">
    <property type="entry name" value="MEMBRANE PROTEIN"/>
    <property type="match status" value="1"/>
</dbReference>
<dbReference type="Gene3D" id="2.40.50.100">
    <property type="match status" value="1"/>
</dbReference>
<name>A0ABS7DGN9_9GAMM</name>
<keyword evidence="1" id="KW-0175">Coiled coil</keyword>
<feature type="coiled-coil region" evidence="1">
    <location>
        <begin position="78"/>
        <end position="105"/>
    </location>
</feature>
<reference evidence="3 4" key="1">
    <citation type="submission" date="2021-03" db="EMBL/GenBank/DDBJ databases">
        <title>Succinivibrio sp. nov. isolated from feces of cow.</title>
        <authorList>
            <person name="Choi J.-Y."/>
        </authorList>
    </citation>
    <scope>NUCLEOTIDE SEQUENCE [LARGE SCALE GENOMIC DNA]</scope>
    <source>
        <strain evidence="3 4">AGMB01872</strain>
    </source>
</reference>
<dbReference type="Proteomes" id="UP000731465">
    <property type="component" value="Unassembled WGS sequence"/>
</dbReference>
<comment type="caution">
    <text evidence="3">The sequence shown here is derived from an EMBL/GenBank/DDBJ whole genome shotgun (WGS) entry which is preliminary data.</text>
</comment>